<dbReference type="EMBL" id="LR743594">
    <property type="protein sequence ID" value="CAA2623741.1"/>
    <property type="molecule type" value="Genomic_DNA"/>
</dbReference>
<keyword evidence="1" id="KW-1133">Transmembrane helix</keyword>
<reference evidence="2 3" key="1">
    <citation type="submission" date="2019-12" db="EMBL/GenBank/DDBJ databases">
        <authorList>
            <person name="Scholz U."/>
            <person name="Mascher M."/>
            <person name="Fiebig A."/>
        </authorList>
    </citation>
    <scope>NUCLEOTIDE SEQUENCE</scope>
</reference>
<dbReference type="EMBL" id="CACRZD030000007">
    <property type="protein sequence ID" value="CAA6663273.1"/>
    <property type="molecule type" value="Genomic_DNA"/>
</dbReference>
<feature type="transmembrane region" description="Helical" evidence="1">
    <location>
        <begin position="6"/>
        <end position="24"/>
    </location>
</feature>
<name>A0A7I8J0C1_SPIIN</name>
<keyword evidence="1" id="KW-0472">Membrane</keyword>
<sequence>MLSYMSLEFFVIFISFLSLYISFLERVTIFLFF</sequence>
<evidence type="ECO:0000313" key="3">
    <source>
        <dbReference type="Proteomes" id="UP001189122"/>
    </source>
</evidence>
<protein>
    <submittedName>
        <fullName evidence="2">Uncharacterized protein</fullName>
    </submittedName>
</protein>
<proteinExistence type="predicted"/>
<dbReference type="AlphaFoldDB" id="A0A7I8J0C1"/>
<accession>A0A7I8J0C1</accession>
<gene>
    <name evidence="2" type="ORF">SI7747_07009658</name>
</gene>
<keyword evidence="3" id="KW-1185">Reference proteome</keyword>
<evidence type="ECO:0000256" key="1">
    <source>
        <dbReference type="SAM" id="Phobius"/>
    </source>
</evidence>
<keyword evidence="1" id="KW-0812">Transmembrane</keyword>
<evidence type="ECO:0000313" key="2">
    <source>
        <dbReference type="EMBL" id="CAA2623741.1"/>
    </source>
</evidence>
<dbReference type="Proteomes" id="UP001189122">
    <property type="component" value="Unassembled WGS sequence"/>
</dbReference>
<organism evidence="2">
    <name type="scientific">Spirodela intermedia</name>
    <name type="common">Intermediate duckweed</name>
    <dbReference type="NCBI Taxonomy" id="51605"/>
    <lineage>
        <taxon>Eukaryota</taxon>
        <taxon>Viridiplantae</taxon>
        <taxon>Streptophyta</taxon>
        <taxon>Embryophyta</taxon>
        <taxon>Tracheophyta</taxon>
        <taxon>Spermatophyta</taxon>
        <taxon>Magnoliopsida</taxon>
        <taxon>Liliopsida</taxon>
        <taxon>Araceae</taxon>
        <taxon>Lemnoideae</taxon>
        <taxon>Spirodela</taxon>
    </lineage>
</organism>